<keyword evidence="2" id="KW-0812">Transmembrane</keyword>
<protein>
    <submittedName>
        <fullName evidence="3">Uncharacterized protein</fullName>
    </submittedName>
</protein>
<name>A0A9N8HCZ4_9STRA</name>
<dbReference type="AlphaFoldDB" id="A0A9N8HCZ4"/>
<evidence type="ECO:0000313" key="3">
    <source>
        <dbReference type="EMBL" id="CAB9505663.1"/>
    </source>
</evidence>
<reference evidence="3" key="1">
    <citation type="submission" date="2020-06" db="EMBL/GenBank/DDBJ databases">
        <authorList>
            <consortium name="Plant Systems Biology data submission"/>
        </authorList>
    </citation>
    <scope>NUCLEOTIDE SEQUENCE</scope>
    <source>
        <strain evidence="3">D6</strain>
    </source>
</reference>
<evidence type="ECO:0000256" key="1">
    <source>
        <dbReference type="SAM" id="MobiDB-lite"/>
    </source>
</evidence>
<feature type="compositionally biased region" description="Low complexity" evidence="1">
    <location>
        <begin position="114"/>
        <end position="125"/>
    </location>
</feature>
<evidence type="ECO:0000256" key="2">
    <source>
        <dbReference type="SAM" id="Phobius"/>
    </source>
</evidence>
<keyword evidence="2" id="KW-0472">Membrane</keyword>
<accession>A0A9N8HCZ4</accession>
<proteinExistence type="predicted"/>
<feature type="region of interest" description="Disordered" evidence="1">
    <location>
        <begin position="1"/>
        <end position="187"/>
    </location>
</feature>
<sequence length="735" mass="80981">MSNAKQHSDESRMTRPSSNADDEDRPLGSASEPGFLNERSASRPGAEDVSDAARTLTAGLDRRDRRAKRRAKGGKGSSSGRDASPVPRPGLPPNRGLNRRKKGKSRDAPDGLVSSEEPNSNSLSSQAYSPAAVHEEEKEEVLPGAVSAPNEDYSDSGSEHQVALLSPYQQSPNVPVPVSVGDQDDDDDDKGVKLVEATLVPSEVFKDDQELQPIDVIVAEAHQAELGDHLSNRKLQCFIFGLLCLSVTVVVVIMLLVMRTGNTPTASPTAVPSTTTAPTMNPTVVPPTIWVPQSLSDEYITVYFQLVLDFKKAALTRNGVSNYLTDKEMSELVSRIDQFYTDMFQAEDSQPGGFQNYLTTISGFQYLNQFSRLGLYLEGNFMYNASGTEDISPSLLQRIMADLNYTVFVSNYLHRPPVNQLDAVEQVSKTLLLPTPSLAPTRAGETNNITVPSFLYLHFLAGNVSLEVDGPLTYDEGAVERVLDEFYTNYFQTELNHADNFLSFSSEILWHQYAEFGPPTSLLGVLEMAFDANFVFAPWSYHFLAQVQESMKETGITQEMFRDAALSPLDEASYLGYGVRSLDIDPSSEAPAGTPTIEGAAKGLTVPCSMALTYFSSWSTDIIRPLTGDELTELSELLDEFYTASFQEEPSFAASFTSYSTTIVDLRYSRLGSPHIDLTFDANFVFATNSNYTASHVRLKMMSLCYTTFIVDFLMRNTTINQLDNVQQVDFGWSV</sequence>
<dbReference type="Proteomes" id="UP001153069">
    <property type="component" value="Unassembled WGS sequence"/>
</dbReference>
<dbReference type="EMBL" id="CAICTM010000238">
    <property type="protein sequence ID" value="CAB9505663.1"/>
    <property type="molecule type" value="Genomic_DNA"/>
</dbReference>
<keyword evidence="2" id="KW-1133">Transmembrane helix</keyword>
<comment type="caution">
    <text evidence="3">The sequence shown here is derived from an EMBL/GenBank/DDBJ whole genome shotgun (WGS) entry which is preliminary data.</text>
</comment>
<feature type="compositionally biased region" description="Low complexity" evidence="1">
    <location>
        <begin position="166"/>
        <end position="180"/>
    </location>
</feature>
<keyword evidence="4" id="KW-1185">Reference proteome</keyword>
<gene>
    <name evidence="3" type="ORF">SEMRO_239_G095780.1</name>
</gene>
<organism evidence="3 4">
    <name type="scientific">Seminavis robusta</name>
    <dbReference type="NCBI Taxonomy" id="568900"/>
    <lineage>
        <taxon>Eukaryota</taxon>
        <taxon>Sar</taxon>
        <taxon>Stramenopiles</taxon>
        <taxon>Ochrophyta</taxon>
        <taxon>Bacillariophyta</taxon>
        <taxon>Bacillariophyceae</taxon>
        <taxon>Bacillariophycidae</taxon>
        <taxon>Naviculales</taxon>
        <taxon>Naviculaceae</taxon>
        <taxon>Seminavis</taxon>
    </lineage>
</organism>
<feature type="transmembrane region" description="Helical" evidence="2">
    <location>
        <begin position="237"/>
        <end position="258"/>
    </location>
</feature>
<feature type="compositionally biased region" description="Basic and acidic residues" evidence="1">
    <location>
        <begin position="1"/>
        <end position="13"/>
    </location>
</feature>
<evidence type="ECO:0000313" key="4">
    <source>
        <dbReference type="Proteomes" id="UP001153069"/>
    </source>
</evidence>